<dbReference type="PANTHER" id="PTHR13338:SF4">
    <property type="entry name" value="NADH DEHYDROGENASE [UBIQUINONE] 1 ALPHA SUBCOMPLEX ASSEMBLY FACTOR 4"/>
    <property type="match status" value="1"/>
</dbReference>
<comment type="caution">
    <text evidence="2">The sequence shown here is derived from an EMBL/GenBank/DDBJ whole genome shotgun (WGS) entry which is preliminary data.</text>
</comment>
<organism evidence="2 3">
    <name type="scientific">Cylicocyclus nassatus</name>
    <name type="common">Nematode worm</name>
    <dbReference type="NCBI Taxonomy" id="53992"/>
    <lineage>
        <taxon>Eukaryota</taxon>
        <taxon>Metazoa</taxon>
        <taxon>Ecdysozoa</taxon>
        <taxon>Nematoda</taxon>
        <taxon>Chromadorea</taxon>
        <taxon>Rhabditida</taxon>
        <taxon>Rhabditina</taxon>
        <taxon>Rhabditomorpha</taxon>
        <taxon>Strongyloidea</taxon>
        <taxon>Strongylidae</taxon>
        <taxon>Cylicocyclus</taxon>
    </lineage>
</organism>
<dbReference type="GO" id="GO:0005739">
    <property type="term" value="C:mitochondrion"/>
    <property type="evidence" value="ECO:0007669"/>
    <property type="project" value="TreeGrafter"/>
</dbReference>
<dbReference type="Proteomes" id="UP001176961">
    <property type="component" value="Unassembled WGS sequence"/>
</dbReference>
<protein>
    <submittedName>
        <fullName evidence="2">Uncharacterized protein</fullName>
    </submittedName>
</protein>
<sequence length="303" mass="35934">MSGMIKRILNVIGKRTKDAHYQQKAIKKADDISKGEKILAPKVPTEEKRFREAQNNPKIKEVINKKDTTLIDNVNKIKITSEDPVERWTSTKDLPTRESEWMHRNDPVWEYGFYEPEEERIPKNKLMFREALEVLRARQEIEDDEDTPAAAKRREEARKFYDEHKAVARVDKEKLEDMWEYFRPYVRKDKQTVVSKFELQQLQAHLQGMSEETSILEGTRDGFRKLIERNKQAVSHYDQLEEAERKQLLEAVLEQRKAEKERLQSRLKDIEYLNEQSKETASEEKKEPEAAETEKKKAEENKS</sequence>
<name>A0AA36H191_CYLNA</name>
<proteinExistence type="predicted"/>
<dbReference type="PANTHER" id="PTHR13338">
    <property type="entry name" value="UPF0240 PROTEIN"/>
    <property type="match status" value="1"/>
</dbReference>
<evidence type="ECO:0000313" key="2">
    <source>
        <dbReference type="EMBL" id="CAJ0602200.1"/>
    </source>
</evidence>
<evidence type="ECO:0000313" key="3">
    <source>
        <dbReference type="Proteomes" id="UP001176961"/>
    </source>
</evidence>
<dbReference type="AlphaFoldDB" id="A0AA36H191"/>
<gene>
    <name evidence="2" type="ORF">CYNAS_LOCUS14183</name>
</gene>
<evidence type="ECO:0000256" key="1">
    <source>
        <dbReference type="SAM" id="MobiDB-lite"/>
    </source>
</evidence>
<accession>A0AA36H191</accession>
<reference evidence="2" key="1">
    <citation type="submission" date="2023-07" db="EMBL/GenBank/DDBJ databases">
        <authorList>
            <consortium name="CYATHOMIX"/>
        </authorList>
    </citation>
    <scope>NUCLEOTIDE SEQUENCE</scope>
    <source>
        <strain evidence="2">N/A</strain>
    </source>
</reference>
<dbReference type="GO" id="GO:0032981">
    <property type="term" value="P:mitochondrial respiratory chain complex I assembly"/>
    <property type="evidence" value="ECO:0007669"/>
    <property type="project" value="InterPro"/>
</dbReference>
<keyword evidence="3" id="KW-1185">Reference proteome</keyword>
<dbReference type="Pfam" id="PF06784">
    <property type="entry name" value="UPF0240"/>
    <property type="match status" value="1"/>
</dbReference>
<feature type="region of interest" description="Disordered" evidence="1">
    <location>
        <begin position="262"/>
        <end position="303"/>
    </location>
</feature>
<dbReference type="EMBL" id="CATQJL010000305">
    <property type="protein sequence ID" value="CAJ0602200.1"/>
    <property type="molecule type" value="Genomic_DNA"/>
</dbReference>
<dbReference type="InterPro" id="IPR009622">
    <property type="entry name" value="NDUFAF4"/>
</dbReference>